<dbReference type="PANTHER" id="PTHR30204:SF93">
    <property type="entry name" value="HTH MERR-TYPE DOMAIN-CONTAINING PROTEIN"/>
    <property type="match status" value="1"/>
</dbReference>
<dbReference type="SUPFAM" id="SSF46955">
    <property type="entry name" value="Putative DNA-binding domain"/>
    <property type="match status" value="1"/>
</dbReference>
<dbReference type="EMBL" id="BMRB01000001">
    <property type="protein sequence ID" value="GGS14247.1"/>
    <property type="molecule type" value="Genomic_DNA"/>
</dbReference>
<keyword evidence="4" id="KW-1185">Reference proteome</keyword>
<dbReference type="PROSITE" id="PS50937">
    <property type="entry name" value="HTH_MERR_2"/>
    <property type="match status" value="1"/>
</dbReference>
<organism evidence="3 4">
    <name type="scientific">Actinokineospora fastidiosa</name>
    <dbReference type="NCBI Taxonomy" id="1816"/>
    <lineage>
        <taxon>Bacteria</taxon>
        <taxon>Bacillati</taxon>
        <taxon>Actinomycetota</taxon>
        <taxon>Actinomycetes</taxon>
        <taxon>Pseudonocardiales</taxon>
        <taxon>Pseudonocardiaceae</taxon>
        <taxon>Actinokineospora</taxon>
    </lineage>
</organism>
<dbReference type="InterPro" id="IPR009061">
    <property type="entry name" value="DNA-bd_dom_put_sf"/>
</dbReference>
<dbReference type="AlphaFoldDB" id="A0A918G2Z0"/>
<evidence type="ECO:0000259" key="2">
    <source>
        <dbReference type="PROSITE" id="PS50937"/>
    </source>
</evidence>
<dbReference type="Proteomes" id="UP000660680">
    <property type="component" value="Unassembled WGS sequence"/>
</dbReference>
<dbReference type="PANTHER" id="PTHR30204">
    <property type="entry name" value="REDOX-CYCLING DRUG-SENSING TRANSCRIPTIONAL ACTIVATOR SOXR"/>
    <property type="match status" value="1"/>
</dbReference>
<sequence length="255" mass="28124">MVAEYRIDDLARAAGTSVRNVRVYQDRELLPPPVRRGRTAIYSDAHLARLRLILAMLERGYAFAQIKEMLDAWQAGHSLADVLGLEEATGAAWSHEQPAIVRMADLVRMFGAQVTPATIRRALELHVLERHGAHFVAPSPKLLEAGRELVTLGVPLAEALRLAAELQTETDRITALLVGMVRQYVLDPKGPDWLPSGDELPHYADVISRLHPLVMSALSAAVDRSAQRVIPQMMGDRLIAMVEKARRRDGAEPGA</sequence>
<dbReference type="Pfam" id="PF13411">
    <property type="entry name" value="MerR_1"/>
    <property type="match status" value="1"/>
</dbReference>
<dbReference type="InterPro" id="IPR047057">
    <property type="entry name" value="MerR_fam"/>
</dbReference>
<reference evidence="3" key="2">
    <citation type="submission" date="2020-09" db="EMBL/GenBank/DDBJ databases">
        <authorList>
            <person name="Sun Q."/>
            <person name="Ohkuma M."/>
        </authorList>
    </citation>
    <scope>NUCLEOTIDE SEQUENCE</scope>
    <source>
        <strain evidence="3">JCM 3276</strain>
    </source>
</reference>
<dbReference type="SMART" id="SM00422">
    <property type="entry name" value="HTH_MERR"/>
    <property type="match status" value="1"/>
</dbReference>
<comment type="caution">
    <text evidence="3">The sequence shown here is derived from an EMBL/GenBank/DDBJ whole genome shotgun (WGS) entry which is preliminary data.</text>
</comment>
<accession>A0A918G2Z0</accession>
<dbReference type="PRINTS" id="PR00040">
    <property type="entry name" value="HTHMERR"/>
</dbReference>
<feature type="domain" description="HTH merR-type" evidence="2">
    <location>
        <begin position="4"/>
        <end position="72"/>
    </location>
</feature>
<keyword evidence="1" id="KW-0238">DNA-binding</keyword>
<gene>
    <name evidence="3" type="ORF">GCM10010171_02650</name>
</gene>
<protein>
    <submittedName>
        <fullName evidence="3">Transcriptional regulator</fullName>
    </submittedName>
</protein>
<name>A0A918G2Z0_9PSEU</name>
<evidence type="ECO:0000256" key="1">
    <source>
        <dbReference type="ARBA" id="ARBA00023125"/>
    </source>
</evidence>
<dbReference type="Gene3D" id="1.10.1660.10">
    <property type="match status" value="1"/>
</dbReference>
<evidence type="ECO:0000313" key="3">
    <source>
        <dbReference type="EMBL" id="GGS14247.1"/>
    </source>
</evidence>
<dbReference type="GO" id="GO:0003677">
    <property type="term" value="F:DNA binding"/>
    <property type="evidence" value="ECO:0007669"/>
    <property type="project" value="UniProtKB-KW"/>
</dbReference>
<evidence type="ECO:0000313" key="4">
    <source>
        <dbReference type="Proteomes" id="UP000660680"/>
    </source>
</evidence>
<reference evidence="3" key="1">
    <citation type="journal article" date="2014" name="Int. J. Syst. Evol. Microbiol.">
        <title>Complete genome sequence of Corynebacterium casei LMG S-19264T (=DSM 44701T), isolated from a smear-ripened cheese.</title>
        <authorList>
            <consortium name="US DOE Joint Genome Institute (JGI-PGF)"/>
            <person name="Walter F."/>
            <person name="Albersmeier A."/>
            <person name="Kalinowski J."/>
            <person name="Ruckert C."/>
        </authorList>
    </citation>
    <scope>NUCLEOTIDE SEQUENCE</scope>
    <source>
        <strain evidence="3">JCM 3276</strain>
    </source>
</reference>
<dbReference type="InterPro" id="IPR000551">
    <property type="entry name" value="MerR-type_HTH_dom"/>
</dbReference>
<dbReference type="GO" id="GO:0003700">
    <property type="term" value="F:DNA-binding transcription factor activity"/>
    <property type="evidence" value="ECO:0007669"/>
    <property type="project" value="InterPro"/>
</dbReference>
<proteinExistence type="predicted"/>